<dbReference type="InterPro" id="IPR046913">
    <property type="entry name" value="ABC-3C_CTD7"/>
</dbReference>
<keyword evidence="3" id="KW-1185">Reference proteome</keyword>
<sequence>MPDSIFAATAATLGYLYQLRYGLLIALRKQATGINWAIAIEGADDLEVFGPRSYELRQLKHRAAGTTLTNADSDLWKTIRVWCESIASGKTDPNTTSFLLITTANVATDSIAEALTSKEDRDSGGVIERLLEVASSSTNKDNRLAYEAFKNLPEDKRRALVDNIVCVPNSPDIAAARDEVEAKFRVNLQEELLDAYVERVEGWWYERAVKCLSGEIAAIEGPEFDAFLSDLRDQFKPTNLPIDEDLLEMDDPEIDAHSNKIYVRQALLVRIGSYRLQKAIHDYLRAYAQRSRWLRDGFVVAGELKKYERRLQEEWALIFHRWCDEMGQDAADEKRLKIAQEVYAWAQEASIDPIRRDCTEPFVIRGSLHMLADNQRIGWHPDYARLLREVLEPSGAAGAAT</sequence>
<comment type="caution">
    <text evidence="2">The sequence shown here is derived from an EMBL/GenBank/DDBJ whole genome shotgun (WGS) entry which is preliminary data.</text>
</comment>
<reference evidence="2 3" key="1">
    <citation type="submission" date="2020-07" db="EMBL/GenBank/DDBJ databases">
        <title>Sequencing the genomes of 1000 actinobacteria strains.</title>
        <authorList>
            <person name="Klenk H.-P."/>
        </authorList>
    </citation>
    <scope>NUCLEOTIDE SEQUENCE [LARGE SCALE GENOMIC DNA]</scope>
    <source>
        <strain evidence="2 3">DSM 45772</strain>
    </source>
</reference>
<feature type="domain" description="ABC-three component systems C-terminal" evidence="1">
    <location>
        <begin position="262"/>
        <end position="386"/>
    </location>
</feature>
<evidence type="ECO:0000313" key="3">
    <source>
        <dbReference type="Proteomes" id="UP000535890"/>
    </source>
</evidence>
<dbReference type="Proteomes" id="UP000535890">
    <property type="component" value="Unassembled WGS sequence"/>
</dbReference>
<gene>
    <name evidence="2" type="ORF">BJ983_004143</name>
</gene>
<evidence type="ECO:0000313" key="2">
    <source>
        <dbReference type="EMBL" id="NYD38041.1"/>
    </source>
</evidence>
<dbReference type="Pfam" id="PF20283">
    <property type="entry name" value="CTD7"/>
    <property type="match status" value="1"/>
</dbReference>
<protein>
    <recommendedName>
        <fullName evidence="1">ABC-three component systems C-terminal domain-containing protein</fullName>
    </recommendedName>
</protein>
<dbReference type="AlphaFoldDB" id="A0A7Y9DZ49"/>
<evidence type="ECO:0000259" key="1">
    <source>
        <dbReference type="Pfam" id="PF20283"/>
    </source>
</evidence>
<dbReference type="RefSeq" id="WP_179795540.1">
    <property type="nucleotide sequence ID" value="NZ_BAABHP010000020.1"/>
</dbReference>
<organism evidence="2 3">
    <name type="scientific">Actinomycetospora corticicola</name>
    <dbReference type="NCBI Taxonomy" id="663602"/>
    <lineage>
        <taxon>Bacteria</taxon>
        <taxon>Bacillati</taxon>
        <taxon>Actinomycetota</taxon>
        <taxon>Actinomycetes</taxon>
        <taxon>Pseudonocardiales</taxon>
        <taxon>Pseudonocardiaceae</taxon>
        <taxon>Actinomycetospora</taxon>
    </lineage>
</organism>
<dbReference type="EMBL" id="JACCBN010000001">
    <property type="protein sequence ID" value="NYD38041.1"/>
    <property type="molecule type" value="Genomic_DNA"/>
</dbReference>
<proteinExistence type="predicted"/>
<accession>A0A7Y9DZ49</accession>
<name>A0A7Y9DZ49_9PSEU</name>